<keyword evidence="3" id="KW-1185">Reference proteome</keyword>
<organism evidence="2 3">
    <name type="scientific">Babesia ovata</name>
    <dbReference type="NCBI Taxonomy" id="189622"/>
    <lineage>
        <taxon>Eukaryota</taxon>
        <taxon>Sar</taxon>
        <taxon>Alveolata</taxon>
        <taxon>Apicomplexa</taxon>
        <taxon>Aconoidasida</taxon>
        <taxon>Piroplasmida</taxon>
        <taxon>Babesiidae</taxon>
        <taxon>Babesia</taxon>
    </lineage>
</organism>
<dbReference type="GeneID" id="39874237"/>
<keyword evidence="1" id="KW-1133">Transmembrane helix</keyword>
<dbReference type="Proteomes" id="UP000236319">
    <property type="component" value="Unassembled WGS sequence"/>
</dbReference>
<name>A0A2H6KBV4_9APIC</name>
<accession>A0A2H6KBV4</accession>
<comment type="caution">
    <text evidence="2">The sequence shown here is derived from an EMBL/GenBank/DDBJ whole genome shotgun (WGS) entry which is preliminary data.</text>
</comment>
<evidence type="ECO:0000313" key="2">
    <source>
        <dbReference type="EMBL" id="GBE60467.1"/>
    </source>
</evidence>
<evidence type="ECO:0000256" key="1">
    <source>
        <dbReference type="SAM" id="Phobius"/>
    </source>
</evidence>
<dbReference type="RefSeq" id="XP_028866710.1">
    <property type="nucleotide sequence ID" value="XM_029010877.1"/>
</dbReference>
<sequence length="148" mass="16234">MKPQKKHTDRLRRYRCARKVMWQMGKGSNFRPSEAKKYLRPCLPIPPGMLPLEDLENRGNGMDEPICVCSMSVTVLLSLLVLMVNLIASSAVASTVASATLVSRPVMASSLVVRFIFDPVKRSKGALCEDPLAVAETLSLGELAAFLE</sequence>
<evidence type="ECO:0000313" key="3">
    <source>
        <dbReference type="Proteomes" id="UP000236319"/>
    </source>
</evidence>
<proteinExistence type="predicted"/>
<dbReference type="VEuPathDB" id="PiroplasmaDB:BOVATA_019600"/>
<dbReference type="EMBL" id="BDSA01000002">
    <property type="protein sequence ID" value="GBE60467.1"/>
    <property type="molecule type" value="Genomic_DNA"/>
</dbReference>
<reference evidence="2 3" key="1">
    <citation type="journal article" date="2017" name="BMC Genomics">
        <title>Whole-genome assembly of Babesia ovata and comparative genomics between closely related pathogens.</title>
        <authorList>
            <person name="Yamagishi J."/>
            <person name="Asada M."/>
            <person name="Hakimi H."/>
            <person name="Tanaka T.Q."/>
            <person name="Sugimoto C."/>
            <person name="Kawazu S."/>
        </authorList>
    </citation>
    <scope>NUCLEOTIDE SEQUENCE [LARGE SCALE GENOMIC DNA]</scope>
    <source>
        <strain evidence="2 3">Miyake</strain>
    </source>
</reference>
<keyword evidence="1" id="KW-0472">Membrane</keyword>
<protein>
    <submittedName>
        <fullName evidence="2">Uncharacterized protein</fullName>
    </submittedName>
</protein>
<gene>
    <name evidence="2" type="ORF">BOVATA_019600</name>
</gene>
<dbReference type="AlphaFoldDB" id="A0A2H6KBV4"/>
<feature type="transmembrane region" description="Helical" evidence="1">
    <location>
        <begin position="66"/>
        <end position="88"/>
    </location>
</feature>
<keyword evidence="1" id="KW-0812">Transmembrane</keyword>